<evidence type="ECO:0000313" key="5">
    <source>
        <dbReference type="WBParaSite" id="ECPE_0000566701-mRNA-1"/>
    </source>
</evidence>
<evidence type="ECO:0000259" key="2">
    <source>
        <dbReference type="Pfam" id="PF14529"/>
    </source>
</evidence>
<sequence>MRGSVLLYYRNSLQCKQIEYPFAALDKLELTQQDIDYIGVVCRPPSSEDSSNENLLQTMSYFLSLNFTHVLVMGVFNCPKLSKVTTSSTPFERQLKQFLQSHSLYNHVKELITLGINQISSTLDQVLTNGELMVESIAIATPLGAVITLYFCSITFAMHL</sequence>
<proteinExistence type="predicted"/>
<dbReference type="Gene3D" id="3.60.10.10">
    <property type="entry name" value="Endonuclease/exonuclease/phosphatase"/>
    <property type="match status" value="1"/>
</dbReference>
<dbReference type="Proteomes" id="UP000272942">
    <property type="component" value="Unassembled WGS sequence"/>
</dbReference>
<dbReference type="InterPro" id="IPR005135">
    <property type="entry name" value="Endo/exonuclease/phosphatase"/>
</dbReference>
<gene>
    <name evidence="3" type="ORF">ECPE_LOCUS5654</name>
</gene>
<keyword evidence="1" id="KW-1133">Transmembrane helix</keyword>
<dbReference type="Pfam" id="PF14529">
    <property type="entry name" value="Exo_endo_phos_2"/>
    <property type="match status" value="1"/>
</dbReference>
<evidence type="ECO:0000313" key="4">
    <source>
        <dbReference type="Proteomes" id="UP000272942"/>
    </source>
</evidence>
<organism evidence="5">
    <name type="scientific">Echinostoma caproni</name>
    <dbReference type="NCBI Taxonomy" id="27848"/>
    <lineage>
        <taxon>Eukaryota</taxon>
        <taxon>Metazoa</taxon>
        <taxon>Spiralia</taxon>
        <taxon>Lophotrochozoa</taxon>
        <taxon>Platyhelminthes</taxon>
        <taxon>Trematoda</taxon>
        <taxon>Digenea</taxon>
        <taxon>Plagiorchiida</taxon>
        <taxon>Echinostomata</taxon>
        <taxon>Echinostomatoidea</taxon>
        <taxon>Echinostomatidae</taxon>
        <taxon>Echinostoma</taxon>
    </lineage>
</organism>
<dbReference type="GO" id="GO:0003824">
    <property type="term" value="F:catalytic activity"/>
    <property type="evidence" value="ECO:0007669"/>
    <property type="project" value="InterPro"/>
</dbReference>
<evidence type="ECO:0000313" key="3">
    <source>
        <dbReference type="EMBL" id="VDP76151.1"/>
    </source>
</evidence>
<reference evidence="5" key="1">
    <citation type="submission" date="2016-06" db="UniProtKB">
        <authorList>
            <consortium name="WormBaseParasite"/>
        </authorList>
    </citation>
    <scope>IDENTIFICATION</scope>
</reference>
<dbReference type="EMBL" id="UZAN01042535">
    <property type="protein sequence ID" value="VDP76151.1"/>
    <property type="molecule type" value="Genomic_DNA"/>
</dbReference>
<keyword evidence="1" id="KW-0812">Transmembrane</keyword>
<name>A0A183AFB9_9TREM</name>
<keyword evidence="1" id="KW-0472">Membrane</keyword>
<keyword evidence="4" id="KW-1185">Reference proteome</keyword>
<feature type="transmembrane region" description="Helical" evidence="1">
    <location>
        <begin position="137"/>
        <end position="158"/>
    </location>
</feature>
<accession>A0A183AFB9</accession>
<dbReference type="WBParaSite" id="ECPE_0000566701-mRNA-1">
    <property type="protein sequence ID" value="ECPE_0000566701-mRNA-1"/>
    <property type="gene ID" value="ECPE_0000566701"/>
</dbReference>
<dbReference type="AlphaFoldDB" id="A0A183AFB9"/>
<reference evidence="3 4" key="2">
    <citation type="submission" date="2018-11" db="EMBL/GenBank/DDBJ databases">
        <authorList>
            <consortium name="Pathogen Informatics"/>
        </authorList>
    </citation>
    <scope>NUCLEOTIDE SEQUENCE [LARGE SCALE GENOMIC DNA]</scope>
    <source>
        <strain evidence="3 4">Egypt</strain>
    </source>
</reference>
<protein>
    <submittedName>
        <fullName evidence="5">Endo/exonuclease/phosphatase domain-containing protein</fullName>
    </submittedName>
</protein>
<dbReference type="InterPro" id="IPR036691">
    <property type="entry name" value="Endo/exonu/phosph_ase_sf"/>
</dbReference>
<feature type="domain" description="Endonuclease/exonuclease/phosphatase" evidence="2">
    <location>
        <begin position="43"/>
        <end position="135"/>
    </location>
</feature>
<evidence type="ECO:0000256" key="1">
    <source>
        <dbReference type="SAM" id="Phobius"/>
    </source>
</evidence>